<keyword evidence="15" id="KW-1185">Reference proteome</keyword>
<evidence type="ECO:0000256" key="2">
    <source>
        <dbReference type="ARBA" id="ARBA00005810"/>
    </source>
</evidence>
<dbReference type="EC" id="2.7.6.3" evidence="3"/>
<dbReference type="KEGG" id="pbh:AAW51_3761"/>
<dbReference type="STRING" id="413882.AAW51_3761"/>
<evidence type="ECO:0000259" key="13">
    <source>
        <dbReference type="PROSITE" id="PS00794"/>
    </source>
</evidence>
<reference evidence="14 15" key="1">
    <citation type="submission" date="2015-05" db="EMBL/GenBank/DDBJ databases">
        <authorList>
            <person name="Tang B."/>
            <person name="Yu Y."/>
        </authorList>
    </citation>
    <scope>NUCLEOTIDE SEQUENCE [LARGE SCALE GENOMIC DNA]</scope>
    <source>
        <strain evidence="14 15">DSM 7029</strain>
    </source>
</reference>
<dbReference type="PROSITE" id="PS00794">
    <property type="entry name" value="HPPK"/>
    <property type="match status" value="1"/>
</dbReference>
<dbReference type="RefSeq" id="WP_047195820.1">
    <property type="nucleotide sequence ID" value="NZ_CP011371.1"/>
</dbReference>
<keyword evidence="6" id="KW-0547">Nucleotide-binding</keyword>
<evidence type="ECO:0000256" key="7">
    <source>
        <dbReference type="ARBA" id="ARBA00022777"/>
    </source>
</evidence>
<dbReference type="Gene3D" id="3.30.70.560">
    <property type="entry name" value="7,8-Dihydro-6-hydroxymethylpterin-pyrophosphokinase HPPK"/>
    <property type="match status" value="1"/>
</dbReference>
<dbReference type="Proteomes" id="UP000035352">
    <property type="component" value="Chromosome"/>
</dbReference>
<evidence type="ECO:0000256" key="5">
    <source>
        <dbReference type="ARBA" id="ARBA00022679"/>
    </source>
</evidence>
<evidence type="ECO:0000256" key="6">
    <source>
        <dbReference type="ARBA" id="ARBA00022741"/>
    </source>
</evidence>
<keyword evidence="7 14" id="KW-0418">Kinase</keyword>
<dbReference type="InterPro" id="IPR035907">
    <property type="entry name" value="Hppk_sf"/>
</dbReference>
<dbReference type="AlphaFoldDB" id="A0A0G3BM26"/>
<keyword evidence="9" id="KW-0289">Folate biosynthesis</keyword>
<evidence type="ECO:0000256" key="8">
    <source>
        <dbReference type="ARBA" id="ARBA00022840"/>
    </source>
</evidence>
<evidence type="ECO:0000256" key="3">
    <source>
        <dbReference type="ARBA" id="ARBA00013253"/>
    </source>
</evidence>
<protein>
    <recommendedName>
        <fullName evidence="4">2-amino-4-hydroxy-6-hydroxymethyldihydropteridine pyrophosphokinase</fullName>
        <ecNumber evidence="3">2.7.6.3</ecNumber>
    </recommendedName>
    <alternativeName>
        <fullName evidence="11">6-hydroxymethyl-7,8-dihydropterin pyrophosphokinase</fullName>
    </alternativeName>
    <alternativeName>
        <fullName evidence="12">7,8-dihydro-6-hydroxymethylpterin-pyrophosphokinase</fullName>
    </alternativeName>
</protein>
<dbReference type="GO" id="GO:0016301">
    <property type="term" value="F:kinase activity"/>
    <property type="evidence" value="ECO:0007669"/>
    <property type="project" value="UniProtKB-KW"/>
</dbReference>
<dbReference type="GO" id="GO:0046656">
    <property type="term" value="P:folic acid biosynthetic process"/>
    <property type="evidence" value="ECO:0007669"/>
    <property type="project" value="UniProtKB-KW"/>
</dbReference>
<dbReference type="UniPathway" id="UPA00077">
    <property type="reaction ID" value="UER00155"/>
</dbReference>
<name>A0A0G3BM26_9BURK</name>
<dbReference type="GO" id="GO:0046654">
    <property type="term" value="P:tetrahydrofolate biosynthetic process"/>
    <property type="evidence" value="ECO:0007669"/>
    <property type="project" value="UniProtKB-UniPathway"/>
</dbReference>
<dbReference type="GO" id="GO:0003848">
    <property type="term" value="F:2-amino-4-hydroxy-6-hydroxymethyldihydropteridine diphosphokinase activity"/>
    <property type="evidence" value="ECO:0007669"/>
    <property type="project" value="UniProtKB-EC"/>
</dbReference>
<dbReference type="EMBL" id="CP011371">
    <property type="protein sequence ID" value="AKJ30452.1"/>
    <property type="molecule type" value="Genomic_DNA"/>
</dbReference>
<comment type="function">
    <text evidence="10">Catalyzes the transfer of pyrophosphate from adenosine triphosphate (ATP) to 6-hydroxymethyl-7,8-dihydropterin, an enzymatic step in folate biosynthesis pathway.</text>
</comment>
<dbReference type="GO" id="GO:0005524">
    <property type="term" value="F:ATP binding"/>
    <property type="evidence" value="ECO:0007669"/>
    <property type="project" value="UniProtKB-KW"/>
</dbReference>
<keyword evidence="8" id="KW-0067">ATP-binding</keyword>
<organism evidence="14 15">
    <name type="scientific">Caldimonas brevitalea</name>
    <dbReference type="NCBI Taxonomy" id="413882"/>
    <lineage>
        <taxon>Bacteria</taxon>
        <taxon>Pseudomonadati</taxon>
        <taxon>Pseudomonadota</taxon>
        <taxon>Betaproteobacteria</taxon>
        <taxon>Burkholderiales</taxon>
        <taxon>Sphaerotilaceae</taxon>
        <taxon>Caldimonas</taxon>
    </lineage>
</organism>
<dbReference type="PANTHER" id="PTHR43071:SF1">
    <property type="entry name" value="2-AMINO-4-HYDROXY-6-HYDROXYMETHYLDIHYDROPTERIDINE PYROPHOSPHOKINASE"/>
    <property type="match status" value="1"/>
</dbReference>
<evidence type="ECO:0000256" key="4">
    <source>
        <dbReference type="ARBA" id="ARBA00016218"/>
    </source>
</evidence>
<proteinExistence type="inferred from homology"/>
<dbReference type="Pfam" id="PF01288">
    <property type="entry name" value="HPPK"/>
    <property type="match status" value="1"/>
</dbReference>
<accession>A0A0G3BM26</accession>
<evidence type="ECO:0000256" key="11">
    <source>
        <dbReference type="ARBA" id="ARBA00029766"/>
    </source>
</evidence>
<evidence type="ECO:0000256" key="1">
    <source>
        <dbReference type="ARBA" id="ARBA00005051"/>
    </source>
</evidence>
<feature type="domain" description="7,8-dihydro-6-hydroxymethylpterin-pyrophosphokinase" evidence="13">
    <location>
        <begin position="88"/>
        <end position="99"/>
    </location>
</feature>
<dbReference type="CDD" id="cd00483">
    <property type="entry name" value="HPPK"/>
    <property type="match status" value="1"/>
</dbReference>
<keyword evidence="5" id="KW-0808">Transferase</keyword>
<dbReference type="NCBIfam" id="TIGR01498">
    <property type="entry name" value="folK"/>
    <property type="match status" value="1"/>
</dbReference>
<evidence type="ECO:0000256" key="9">
    <source>
        <dbReference type="ARBA" id="ARBA00022909"/>
    </source>
</evidence>
<evidence type="ECO:0000313" key="15">
    <source>
        <dbReference type="Proteomes" id="UP000035352"/>
    </source>
</evidence>
<evidence type="ECO:0000313" key="14">
    <source>
        <dbReference type="EMBL" id="AKJ30452.1"/>
    </source>
</evidence>
<comment type="similarity">
    <text evidence="2">Belongs to the HPPK family.</text>
</comment>
<dbReference type="SUPFAM" id="SSF55083">
    <property type="entry name" value="6-hydroxymethyl-7,8-dihydropterin pyrophosphokinase, HPPK"/>
    <property type="match status" value="1"/>
</dbReference>
<dbReference type="InterPro" id="IPR000550">
    <property type="entry name" value="Hppk"/>
</dbReference>
<gene>
    <name evidence="14" type="primary">folK</name>
    <name evidence="14" type="ORF">AAW51_3761</name>
</gene>
<evidence type="ECO:0000256" key="12">
    <source>
        <dbReference type="ARBA" id="ARBA00033413"/>
    </source>
</evidence>
<sequence length="164" mass="17453">MAAVYVGLGANLGEPLSALRAAVRALRALPGVHTLRASSVYRSAPVGAAGPDYLNAVVGFEADEGTPLAMLAHLQAIELAHGRERPYRNAPRTLDLDLLLWDEQCLALPTLTLPHPRLHERAFVLLPLAELAPGLCVPGQGPVAELLTPVREQAIVRTDDPLLA</sequence>
<comment type="pathway">
    <text evidence="1">Cofactor biosynthesis; tetrahydrofolate biosynthesis; 2-amino-4-hydroxy-6-hydroxymethyl-7,8-dihydropteridine diphosphate from 7,8-dihydroneopterin triphosphate: step 4/4.</text>
</comment>
<evidence type="ECO:0000256" key="10">
    <source>
        <dbReference type="ARBA" id="ARBA00029409"/>
    </source>
</evidence>
<dbReference type="PANTHER" id="PTHR43071">
    <property type="entry name" value="2-AMINO-4-HYDROXY-6-HYDROXYMETHYLDIHYDROPTERIDINE PYROPHOSPHOKINASE"/>
    <property type="match status" value="1"/>
</dbReference>
<dbReference type="PATRIC" id="fig|413882.6.peg.3928"/>